<proteinExistence type="predicted"/>
<accession>A0A8R1TPT0</accession>
<name>A0A8R1TPT0_ONCVO</name>
<reference evidence="2" key="1">
    <citation type="submission" date="2013-10" db="EMBL/GenBank/DDBJ databases">
        <title>Genome sequencing of Onchocerca volvulus.</title>
        <authorList>
            <person name="Cotton J."/>
            <person name="Tsai J."/>
            <person name="Stanley E."/>
            <person name="Tracey A."/>
            <person name="Holroyd N."/>
            <person name="Lustigman S."/>
            <person name="Berriman M."/>
        </authorList>
    </citation>
    <scope>NUCLEOTIDE SEQUENCE</scope>
</reference>
<dbReference type="AlphaFoldDB" id="A0A8R1TPT0"/>
<dbReference type="EnsemblMetazoa" id="OVOC2292.1">
    <property type="protein sequence ID" value="OVOC2292.1"/>
    <property type="gene ID" value="WBGene00239101"/>
</dbReference>
<evidence type="ECO:0000313" key="1">
    <source>
        <dbReference type="EnsemblMetazoa" id="OVOC2292.1"/>
    </source>
</evidence>
<reference evidence="1" key="2">
    <citation type="submission" date="2022-06" db="UniProtKB">
        <authorList>
            <consortium name="EnsemblMetazoa"/>
        </authorList>
    </citation>
    <scope>IDENTIFICATION</scope>
</reference>
<organism evidence="1 2">
    <name type="scientific">Onchocerca volvulus</name>
    <dbReference type="NCBI Taxonomy" id="6282"/>
    <lineage>
        <taxon>Eukaryota</taxon>
        <taxon>Metazoa</taxon>
        <taxon>Ecdysozoa</taxon>
        <taxon>Nematoda</taxon>
        <taxon>Chromadorea</taxon>
        <taxon>Rhabditida</taxon>
        <taxon>Spirurina</taxon>
        <taxon>Spiruromorpha</taxon>
        <taxon>Filarioidea</taxon>
        <taxon>Onchocercidae</taxon>
        <taxon>Onchocerca</taxon>
    </lineage>
</organism>
<sequence length="69" mass="7921">MIMLVGSNSEIIIICLYFHTTFYCRTVLASLSSSSLSIIKNRVRFQRLSFLTLDIFFCYENGALNVMNT</sequence>
<dbReference type="Proteomes" id="UP000024404">
    <property type="component" value="Unassembled WGS sequence"/>
</dbReference>
<protein>
    <submittedName>
        <fullName evidence="1">Uncharacterized protein</fullName>
    </submittedName>
</protein>
<keyword evidence="2" id="KW-1185">Reference proteome</keyword>
<dbReference type="EMBL" id="CMVM020000073">
    <property type="status" value="NOT_ANNOTATED_CDS"/>
    <property type="molecule type" value="Genomic_DNA"/>
</dbReference>
<evidence type="ECO:0000313" key="2">
    <source>
        <dbReference type="Proteomes" id="UP000024404"/>
    </source>
</evidence>